<dbReference type="AlphaFoldDB" id="A0A6A6B5Q6"/>
<feature type="compositionally biased region" description="Polar residues" evidence="3">
    <location>
        <begin position="290"/>
        <end position="315"/>
    </location>
</feature>
<dbReference type="Pfam" id="PF04139">
    <property type="entry name" value="Rad9"/>
    <property type="match status" value="1"/>
</dbReference>
<gene>
    <name evidence="4" type="ORF">K452DRAFT_254663</name>
</gene>
<dbReference type="OrthoDB" id="60092at2759"/>
<evidence type="ECO:0000313" key="4">
    <source>
        <dbReference type="EMBL" id="KAF2139350.1"/>
    </source>
</evidence>
<dbReference type="GO" id="GO:0030896">
    <property type="term" value="C:checkpoint clamp complex"/>
    <property type="evidence" value="ECO:0007669"/>
    <property type="project" value="UniProtKB-UniRule"/>
</dbReference>
<sequence length="439" mass="48741">MVKLNFTLVPEASAALHDALVCLNKFSETVSIEARRDRLSLTALNSSKSAYASFALDASKFFSRYEFAPNVNSTEGRFTCRIYNKALLSVFKGRIVDPRGKATAIDRCEVSLQDRPDETECRLIIRMLSNKGVTKTYKLTYESVEVMHALFDKASARNRWTIQSPMLKEIVEYFGPKTEQLDICAEDGRVTYTSFTEKISTSKEILKHPLQTSVTISTADFDLFSAAEKMRIIINVKDFKAIVAHADTLKTALHAYYSKPTRPLQFSYGTSGMLCEFTLMTIGAYEGTPTPSADASQTLPSGANSRRQSLATSSHAGDRRALSEMPPPSVPASRTSSTRIRRAPGSAARPASQLQQPAEADSESLFVHQDNNDGRWEPANYEDDEEMLGWDASADDVGFHPTFRDNASRTSGIRTEAQETADELAPTQRLSEIQAHQLW</sequence>
<dbReference type="RefSeq" id="XP_033395063.1">
    <property type="nucleotide sequence ID" value="XM_033538331.1"/>
</dbReference>
<dbReference type="PANTHER" id="PTHR15237:SF0">
    <property type="entry name" value="CELL CYCLE CHECKPOINT CONTROL PROTEIN"/>
    <property type="match status" value="1"/>
</dbReference>
<dbReference type="GO" id="GO:0006281">
    <property type="term" value="P:DNA repair"/>
    <property type="evidence" value="ECO:0007669"/>
    <property type="project" value="UniProtKB-UniRule"/>
</dbReference>
<dbReference type="GO" id="GO:0071479">
    <property type="term" value="P:cellular response to ionizing radiation"/>
    <property type="evidence" value="ECO:0007669"/>
    <property type="project" value="TreeGrafter"/>
</dbReference>
<dbReference type="Proteomes" id="UP000799438">
    <property type="component" value="Unassembled WGS sequence"/>
</dbReference>
<evidence type="ECO:0000256" key="1">
    <source>
        <dbReference type="ARBA" id="ARBA00008494"/>
    </source>
</evidence>
<dbReference type="EMBL" id="ML995493">
    <property type="protein sequence ID" value="KAF2139350.1"/>
    <property type="molecule type" value="Genomic_DNA"/>
</dbReference>
<comment type="similarity">
    <text evidence="1 2">Belongs to the rad9 family.</text>
</comment>
<keyword evidence="5" id="KW-1185">Reference proteome</keyword>
<dbReference type="Gene3D" id="3.70.10.10">
    <property type="match status" value="1"/>
</dbReference>
<dbReference type="PIRSF" id="PIRSF009303">
    <property type="entry name" value="Cell_cycle_RAD9"/>
    <property type="match status" value="1"/>
</dbReference>
<protein>
    <recommendedName>
        <fullName evidence="2">DNA repair protein rad9</fullName>
    </recommendedName>
</protein>
<accession>A0A6A6B5Q6</accession>
<dbReference type="GO" id="GO:0031573">
    <property type="term" value="P:mitotic intra-S DNA damage checkpoint signaling"/>
    <property type="evidence" value="ECO:0007669"/>
    <property type="project" value="TreeGrafter"/>
</dbReference>
<dbReference type="GO" id="GO:0000076">
    <property type="term" value="P:DNA replication checkpoint signaling"/>
    <property type="evidence" value="ECO:0007669"/>
    <property type="project" value="TreeGrafter"/>
</dbReference>
<dbReference type="InterPro" id="IPR026584">
    <property type="entry name" value="Rad9"/>
</dbReference>
<evidence type="ECO:0000256" key="2">
    <source>
        <dbReference type="PIRNR" id="PIRNR009303"/>
    </source>
</evidence>
<reference evidence="4" key="1">
    <citation type="journal article" date="2020" name="Stud. Mycol.">
        <title>101 Dothideomycetes genomes: a test case for predicting lifestyles and emergence of pathogens.</title>
        <authorList>
            <person name="Haridas S."/>
            <person name="Albert R."/>
            <person name="Binder M."/>
            <person name="Bloem J."/>
            <person name="Labutti K."/>
            <person name="Salamov A."/>
            <person name="Andreopoulos B."/>
            <person name="Baker S."/>
            <person name="Barry K."/>
            <person name="Bills G."/>
            <person name="Bluhm B."/>
            <person name="Cannon C."/>
            <person name="Castanera R."/>
            <person name="Culley D."/>
            <person name="Daum C."/>
            <person name="Ezra D."/>
            <person name="Gonzalez J."/>
            <person name="Henrissat B."/>
            <person name="Kuo A."/>
            <person name="Liang C."/>
            <person name="Lipzen A."/>
            <person name="Lutzoni F."/>
            <person name="Magnuson J."/>
            <person name="Mondo S."/>
            <person name="Nolan M."/>
            <person name="Ohm R."/>
            <person name="Pangilinan J."/>
            <person name="Park H.-J."/>
            <person name="Ramirez L."/>
            <person name="Alfaro M."/>
            <person name="Sun H."/>
            <person name="Tritt A."/>
            <person name="Yoshinaga Y."/>
            <person name="Zwiers L.-H."/>
            <person name="Turgeon B."/>
            <person name="Goodwin S."/>
            <person name="Spatafora J."/>
            <person name="Crous P."/>
            <person name="Grigoriev I."/>
        </authorList>
    </citation>
    <scope>NUCLEOTIDE SEQUENCE</scope>
    <source>
        <strain evidence="4">CBS 121167</strain>
    </source>
</reference>
<feature type="region of interest" description="Disordered" evidence="3">
    <location>
        <begin position="290"/>
        <end position="374"/>
    </location>
</feature>
<proteinExistence type="inferred from homology"/>
<dbReference type="PANTHER" id="PTHR15237">
    <property type="entry name" value="DNA REPAIR PROTEIN RAD9"/>
    <property type="match status" value="1"/>
</dbReference>
<dbReference type="InterPro" id="IPR046938">
    <property type="entry name" value="DNA_clamp_sf"/>
</dbReference>
<organism evidence="4 5">
    <name type="scientific">Aplosporella prunicola CBS 121167</name>
    <dbReference type="NCBI Taxonomy" id="1176127"/>
    <lineage>
        <taxon>Eukaryota</taxon>
        <taxon>Fungi</taxon>
        <taxon>Dikarya</taxon>
        <taxon>Ascomycota</taxon>
        <taxon>Pezizomycotina</taxon>
        <taxon>Dothideomycetes</taxon>
        <taxon>Dothideomycetes incertae sedis</taxon>
        <taxon>Botryosphaeriales</taxon>
        <taxon>Aplosporellaceae</taxon>
        <taxon>Aplosporella</taxon>
    </lineage>
</organism>
<keyword evidence="2" id="KW-0227">DNA damage</keyword>
<feature type="compositionally biased region" description="Low complexity" evidence="3">
    <location>
        <begin position="333"/>
        <end position="352"/>
    </location>
</feature>
<dbReference type="InterPro" id="IPR007268">
    <property type="entry name" value="Rad9/Ddc1"/>
</dbReference>
<evidence type="ECO:0000256" key="3">
    <source>
        <dbReference type="SAM" id="MobiDB-lite"/>
    </source>
</evidence>
<comment type="function">
    <text evidence="2">Acts in DNA repair and mutagenesis. Involved in promoting resistance to ionizing radiation and UV light, as well as regulating cell cycle progression after irradiation.</text>
</comment>
<dbReference type="SUPFAM" id="SSF55979">
    <property type="entry name" value="DNA clamp"/>
    <property type="match status" value="1"/>
</dbReference>
<evidence type="ECO:0000313" key="5">
    <source>
        <dbReference type="Proteomes" id="UP000799438"/>
    </source>
</evidence>
<dbReference type="GeneID" id="54295827"/>
<name>A0A6A6B5Q6_9PEZI</name>